<sequence length="49" mass="5734">MGYFRNNLSDKERHDTFANKLSILFIVMLIQHHPPNKVASWSLIGRISH</sequence>
<dbReference type="RefSeq" id="WP_164509184.1">
    <property type="nucleotide sequence ID" value="NZ_JBHTOH010000025.1"/>
</dbReference>
<dbReference type="Proteomes" id="UP001597191">
    <property type="component" value="Unassembled WGS sequence"/>
</dbReference>
<organism evidence="1 2">
    <name type="scientific">Lapidilactobacillus gannanensis</name>
    <dbReference type="NCBI Taxonomy" id="2486002"/>
    <lineage>
        <taxon>Bacteria</taxon>
        <taxon>Bacillati</taxon>
        <taxon>Bacillota</taxon>
        <taxon>Bacilli</taxon>
        <taxon>Lactobacillales</taxon>
        <taxon>Lactobacillaceae</taxon>
        <taxon>Lapidilactobacillus</taxon>
    </lineage>
</organism>
<name>A0ABW4BME0_9LACO</name>
<evidence type="ECO:0008006" key="3">
    <source>
        <dbReference type="Google" id="ProtNLM"/>
    </source>
</evidence>
<evidence type="ECO:0000313" key="2">
    <source>
        <dbReference type="Proteomes" id="UP001597191"/>
    </source>
</evidence>
<proteinExistence type="predicted"/>
<dbReference type="EMBL" id="JBHTOH010000025">
    <property type="protein sequence ID" value="MFD1410828.1"/>
    <property type="molecule type" value="Genomic_DNA"/>
</dbReference>
<reference evidence="2" key="1">
    <citation type="journal article" date="2019" name="Int. J. Syst. Evol. Microbiol.">
        <title>The Global Catalogue of Microorganisms (GCM) 10K type strain sequencing project: providing services to taxonomists for standard genome sequencing and annotation.</title>
        <authorList>
            <consortium name="The Broad Institute Genomics Platform"/>
            <consortium name="The Broad Institute Genome Sequencing Center for Infectious Disease"/>
            <person name="Wu L."/>
            <person name="Ma J."/>
        </authorList>
    </citation>
    <scope>NUCLEOTIDE SEQUENCE [LARGE SCALE GENOMIC DNA]</scope>
    <source>
        <strain evidence="2">CCM 8937</strain>
    </source>
</reference>
<comment type="caution">
    <text evidence="1">The sequence shown here is derived from an EMBL/GenBank/DDBJ whole genome shotgun (WGS) entry which is preliminary data.</text>
</comment>
<accession>A0ABW4BME0</accession>
<protein>
    <recommendedName>
        <fullName evidence="3">Transposase</fullName>
    </recommendedName>
</protein>
<evidence type="ECO:0000313" key="1">
    <source>
        <dbReference type="EMBL" id="MFD1410828.1"/>
    </source>
</evidence>
<keyword evidence="2" id="KW-1185">Reference proteome</keyword>
<gene>
    <name evidence="1" type="ORF">ACFQ4R_04255</name>
</gene>